<name>A0ABS7R0T7_9ACTN</name>
<evidence type="ECO:0000313" key="4">
    <source>
        <dbReference type="Proteomes" id="UP001198565"/>
    </source>
</evidence>
<dbReference type="InterPro" id="IPR000073">
    <property type="entry name" value="AB_hydrolase_1"/>
</dbReference>
<dbReference type="GO" id="GO:0016787">
    <property type="term" value="F:hydrolase activity"/>
    <property type="evidence" value="ECO:0007669"/>
    <property type="project" value="UniProtKB-KW"/>
</dbReference>
<dbReference type="PANTHER" id="PTHR43798">
    <property type="entry name" value="MONOACYLGLYCEROL LIPASE"/>
    <property type="match status" value="1"/>
</dbReference>
<organism evidence="3 4">
    <name type="scientific">Streptantibioticus parmotrematis</name>
    <dbReference type="NCBI Taxonomy" id="2873249"/>
    <lineage>
        <taxon>Bacteria</taxon>
        <taxon>Bacillati</taxon>
        <taxon>Actinomycetota</taxon>
        <taxon>Actinomycetes</taxon>
        <taxon>Kitasatosporales</taxon>
        <taxon>Streptomycetaceae</taxon>
        <taxon>Streptantibioticus</taxon>
    </lineage>
</organism>
<reference evidence="3 4" key="1">
    <citation type="submission" date="2021-08" db="EMBL/GenBank/DDBJ databases">
        <title>Streptomyces sp. PTM05 isolated from lichen.</title>
        <authorList>
            <person name="Somphong A."/>
            <person name="Phongsopitanun W."/>
            <person name="Tanasupawat S."/>
        </authorList>
    </citation>
    <scope>NUCLEOTIDE SEQUENCE [LARGE SCALE GENOMIC DNA]</scope>
    <source>
        <strain evidence="3 4">Ptm05</strain>
    </source>
</reference>
<keyword evidence="1 3" id="KW-0378">Hydrolase</keyword>
<dbReference type="SUPFAM" id="SSF53474">
    <property type="entry name" value="alpha/beta-Hydrolases"/>
    <property type="match status" value="1"/>
</dbReference>
<evidence type="ECO:0000256" key="1">
    <source>
        <dbReference type="ARBA" id="ARBA00022801"/>
    </source>
</evidence>
<dbReference type="InterPro" id="IPR029058">
    <property type="entry name" value="AB_hydrolase_fold"/>
</dbReference>
<keyword evidence="4" id="KW-1185">Reference proteome</keyword>
<feature type="domain" description="AB hydrolase-1" evidence="2">
    <location>
        <begin position="96"/>
        <end position="344"/>
    </location>
</feature>
<dbReference type="RefSeq" id="WP_222981243.1">
    <property type="nucleotide sequence ID" value="NZ_JAINVZ010000025.1"/>
</dbReference>
<dbReference type="EMBL" id="JAINVZ010000025">
    <property type="protein sequence ID" value="MBY8888529.1"/>
    <property type="molecule type" value="Genomic_DNA"/>
</dbReference>
<accession>A0ABS7R0T7</accession>
<dbReference type="InterPro" id="IPR050266">
    <property type="entry name" value="AB_hydrolase_sf"/>
</dbReference>
<protein>
    <submittedName>
        <fullName evidence="3">Alpha/beta hydrolase</fullName>
    </submittedName>
</protein>
<proteinExistence type="predicted"/>
<dbReference type="PANTHER" id="PTHR43798:SF31">
    <property type="entry name" value="AB HYDROLASE SUPERFAMILY PROTEIN YCLE"/>
    <property type="match status" value="1"/>
</dbReference>
<dbReference type="Gene3D" id="3.40.50.1820">
    <property type="entry name" value="alpha/beta hydrolase"/>
    <property type="match status" value="1"/>
</dbReference>
<evidence type="ECO:0000313" key="3">
    <source>
        <dbReference type="EMBL" id="MBY8888529.1"/>
    </source>
</evidence>
<comment type="caution">
    <text evidence="3">The sequence shown here is derived from an EMBL/GenBank/DDBJ whole genome shotgun (WGS) entry which is preliminary data.</text>
</comment>
<sequence length="354" mass="37157">MPAVAAVDAGLADALHGLGSPGRPARTDPGLASRCPCPCRRPAVLRTVDGPETSDRARPSPSYSFYIWRPEMPYVTTEDGVRINVVEKGRPDGRPIVFVHGLGSSCQAWEGVMAAPGLADRYRLIAFDLRGHGRSDTVLKPELLTADGPAAGADLWSRDLDTVVAGLASPILVGWSFGAGVVQSWLYTHGGLAQAEAAVLACAPNVIGPVPPGDPAAGLITLEGVQALAGAAHAGTAFARRILANRADDTSIDADALERVAAVAEATPAESVAAVLRYLIDFRPFLSTLGAETRARITAVIADGDQIFDEAAGRTVWDQAGIRTVHVPDACHALPLREPDRFARLLLDLLAPHD</sequence>
<dbReference type="Proteomes" id="UP001198565">
    <property type="component" value="Unassembled WGS sequence"/>
</dbReference>
<dbReference type="Pfam" id="PF12697">
    <property type="entry name" value="Abhydrolase_6"/>
    <property type="match status" value="1"/>
</dbReference>
<gene>
    <name evidence="3" type="ORF">K7472_27345</name>
</gene>
<evidence type="ECO:0000259" key="2">
    <source>
        <dbReference type="Pfam" id="PF12697"/>
    </source>
</evidence>